<evidence type="ECO:0000256" key="1">
    <source>
        <dbReference type="SAM" id="SignalP"/>
    </source>
</evidence>
<dbReference type="EMBL" id="CP144693">
    <property type="protein sequence ID" value="WVZ01628.1"/>
    <property type="molecule type" value="Genomic_DNA"/>
</dbReference>
<dbReference type="Proteomes" id="UP001374535">
    <property type="component" value="Chromosome 8"/>
</dbReference>
<name>A0AAQ3N1Y0_VIGMU</name>
<evidence type="ECO:0000313" key="2">
    <source>
        <dbReference type="EMBL" id="WVZ01628.1"/>
    </source>
</evidence>
<organism evidence="2 3">
    <name type="scientific">Vigna mungo</name>
    <name type="common">Black gram</name>
    <name type="synonym">Phaseolus mungo</name>
    <dbReference type="NCBI Taxonomy" id="3915"/>
    <lineage>
        <taxon>Eukaryota</taxon>
        <taxon>Viridiplantae</taxon>
        <taxon>Streptophyta</taxon>
        <taxon>Embryophyta</taxon>
        <taxon>Tracheophyta</taxon>
        <taxon>Spermatophyta</taxon>
        <taxon>Magnoliopsida</taxon>
        <taxon>eudicotyledons</taxon>
        <taxon>Gunneridae</taxon>
        <taxon>Pentapetalae</taxon>
        <taxon>rosids</taxon>
        <taxon>fabids</taxon>
        <taxon>Fabales</taxon>
        <taxon>Fabaceae</taxon>
        <taxon>Papilionoideae</taxon>
        <taxon>50 kb inversion clade</taxon>
        <taxon>NPAAA clade</taxon>
        <taxon>indigoferoid/millettioid clade</taxon>
        <taxon>Phaseoleae</taxon>
        <taxon>Vigna</taxon>
    </lineage>
</organism>
<sequence>MFNSFNFVVVKLICLARCHSLHTAIVAPPKHSIFQWTTHTLVLITHPKFPTSLRQLALTLIRISVKKCVAHLPHTITHIHEVSVEFDVSVNSKPEVCYGAVVHRPANDSVATGGRIGLEVIESDFKAL</sequence>
<feature type="signal peptide" evidence="1">
    <location>
        <begin position="1"/>
        <end position="20"/>
    </location>
</feature>
<reference evidence="2 3" key="1">
    <citation type="journal article" date="2023" name="Life. Sci Alliance">
        <title>Evolutionary insights into 3D genome organization and epigenetic landscape of Vigna mungo.</title>
        <authorList>
            <person name="Junaid A."/>
            <person name="Singh B."/>
            <person name="Bhatia S."/>
        </authorList>
    </citation>
    <scope>NUCLEOTIDE SEQUENCE [LARGE SCALE GENOMIC DNA]</scope>
    <source>
        <strain evidence="2">Urdbean</strain>
    </source>
</reference>
<proteinExistence type="predicted"/>
<evidence type="ECO:0000313" key="3">
    <source>
        <dbReference type="Proteomes" id="UP001374535"/>
    </source>
</evidence>
<keyword evidence="1" id="KW-0732">Signal</keyword>
<gene>
    <name evidence="2" type="ORF">V8G54_027697</name>
</gene>
<keyword evidence="3" id="KW-1185">Reference proteome</keyword>
<evidence type="ECO:0008006" key="4">
    <source>
        <dbReference type="Google" id="ProtNLM"/>
    </source>
</evidence>
<accession>A0AAQ3N1Y0</accession>
<dbReference type="AlphaFoldDB" id="A0AAQ3N1Y0"/>
<protein>
    <recommendedName>
        <fullName evidence="4">Secreted protein</fullName>
    </recommendedName>
</protein>
<feature type="chain" id="PRO_5043032937" description="Secreted protein" evidence="1">
    <location>
        <begin position="21"/>
        <end position="128"/>
    </location>
</feature>